<dbReference type="InterPro" id="IPR000644">
    <property type="entry name" value="CBS_dom"/>
</dbReference>
<gene>
    <name evidence="4" type="ORF">PGLA1383_LOCUS46350</name>
</gene>
<evidence type="ECO:0000256" key="1">
    <source>
        <dbReference type="PROSITE-ProRule" id="PRU00703"/>
    </source>
</evidence>
<dbReference type="OrthoDB" id="428525at2759"/>
<feature type="non-terminal residue" evidence="4">
    <location>
        <position position="1"/>
    </location>
</feature>
<organism evidence="4 5">
    <name type="scientific">Polarella glacialis</name>
    <name type="common">Dinoflagellate</name>
    <dbReference type="NCBI Taxonomy" id="89957"/>
    <lineage>
        <taxon>Eukaryota</taxon>
        <taxon>Sar</taxon>
        <taxon>Alveolata</taxon>
        <taxon>Dinophyceae</taxon>
        <taxon>Suessiales</taxon>
        <taxon>Suessiaceae</taxon>
        <taxon>Polarella</taxon>
    </lineage>
</organism>
<protein>
    <recommendedName>
        <fullName evidence="3">CBS domain-containing protein</fullName>
    </recommendedName>
</protein>
<name>A0A813GXE5_POLGL</name>
<dbReference type="EMBL" id="CAJNNV010029747">
    <property type="protein sequence ID" value="CAE8629951.1"/>
    <property type="molecule type" value="Genomic_DNA"/>
</dbReference>
<accession>A0A813GXE5</accession>
<dbReference type="Proteomes" id="UP000654075">
    <property type="component" value="Unassembled WGS sequence"/>
</dbReference>
<dbReference type="AlphaFoldDB" id="A0A813GXE5"/>
<dbReference type="PROSITE" id="PS51371">
    <property type="entry name" value="CBS"/>
    <property type="match status" value="1"/>
</dbReference>
<evidence type="ECO:0000259" key="3">
    <source>
        <dbReference type="PROSITE" id="PS51371"/>
    </source>
</evidence>
<feature type="compositionally biased region" description="Acidic residues" evidence="2">
    <location>
        <begin position="144"/>
        <end position="153"/>
    </location>
</feature>
<proteinExistence type="predicted"/>
<evidence type="ECO:0000313" key="5">
    <source>
        <dbReference type="Proteomes" id="UP000654075"/>
    </source>
</evidence>
<dbReference type="InterPro" id="IPR046342">
    <property type="entry name" value="CBS_dom_sf"/>
</dbReference>
<evidence type="ECO:0000256" key="2">
    <source>
        <dbReference type="SAM" id="MobiDB-lite"/>
    </source>
</evidence>
<feature type="region of interest" description="Disordered" evidence="2">
    <location>
        <begin position="137"/>
        <end position="159"/>
    </location>
</feature>
<sequence>VQDFPVIKEGNICIGFTTRARLQAALKSWEASGILCEGDVGNKTQILGLGNEEMTQIISGIIGRESSFSGSMLPVLRLAERSPYTVLEGMPGPRIYNLFAKAGAKSAAVVSEKGEFRGMISRNGLIEVVRRLEEAHDNRKFDDDTLDEDEEESSLVIPR</sequence>
<evidence type="ECO:0000313" key="4">
    <source>
        <dbReference type="EMBL" id="CAE8629951.1"/>
    </source>
</evidence>
<dbReference type="SUPFAM" id="SSF54631">
    <property type="entry name" value="CBS-domain pair"/>
    <property type="match status" value="1"/>
</dbReference>
<keyword evidence="1" id="KW-0129">CBS domain</keyword>
<comment type="caution">
    <text evidence="4">The sequence shown here is derived from an EMBL/GenBank/DDBJ whole genome shotgun (WGS) entry which is preliminary data.</text>
</comment>
<keyword evidence="5" id="KW-1185">Reference proteome</keyword>
<reference evidence="4" key="1">
    <citation type="submission" date="2021-02" db="EMBL/GenBank/DDBJ databases">
        <authorList>
            <person name="Dougan E. K."/>
            <person name="Rhodes N."/>
            <person name="Thang M."/>
            <person name="Chan C."/>
        </authorList>
    </citation>
    <scope>NUCLEOTIDE SEQUENCE</scope>
</reference>
<feature type="domain" description="CBS" evidence="3">
    <location>
        <begin position="79"/>
        <end position="138"/>
    </location>
</feature>